<feature type="compositionally biased region" description="Basic and acidic residues" evidence="1">
    <location>
        <begin position="78"/>
        <end position="88"/>
    </location>
</feature>
<comment type="caution">
    <text evidence="3">The sequence shown here is derived from an EMBL/GenBank/DDBJ whole genome shotgun (WGS) entry which is preliminary data.</text>
</comment>
<evidence type="ECO:0000313" key="4">
    <source>
        <dbReference type="Proteomes" id="UP000440694"/>
    </source>
</evidence>
<dbReference type="AlphaFoldDB" id="A0A6I3KMH0"/>
<evidence type="ECO:0000256" key="2">
    <source>
        <dbReference type="SAM" id="Phobius"/>
    </source>
</evidence>
<keyword evidence="2" id="KW-0812">Transmembrane</keyword>
<feature type="region of interest" description="Disordered" evidence="1">
    <location>
        <begin position="65"/>
        <end position="88"/>
    </location>
</feature>
<dbReference type="Proteomes" id="UP000440694">
    <property type="component" value="Unassembled WGS sequence"/>
</dbReference>
<organism evidence="3 4">
    <name type="scientific">Hyphomicrobium album</name>
    <dbReference type="NCBI Taxonomy" id="2665159"/>
    <lineage>
        <taxon>Bacteria</taxon>
        <taxon>Pseudomonadati</taxon>
        <taxon>Pseudomonadota</taxon>
        <taxon>Alphaproteobacteria</taxon>
        <taxon>Hyphomicrobiales</taxon>
        <taxon>Hyphomicrobiaceae</taxon>
        <taxon>Hyphomicrobium</taxon>
    </lineage>
</organism>
<feature type="transmembrane region" description="Helical" evidence="2">
    <location>
        <begin position="5"/>
        <end position="22"/>
    </location>
</feature>
<protein>
    <submittedName>
        <fullName evidence="3">Uncharacterized protein</fullName>
    </submittedName>
</protein>
<dbReference type="RefSeq" id="WP_154740161.1">
    <property type="nucleotide sequence ID" value="NZ_WMBQ01000002.1"/>
</dbReference>
<keyword evidence="2" id="KW-0472">Membrane</keyword>
<evidence type="ECO:0000313" key="3">
    <source>
        <dbReference type="EMBL" id="MTD95633.1"/>
    </source>
</evidence>
<accession>A0A6I3KMH0</accession>
<dbReference type="Pfam" id="PF19606">
    <property type="entry name" value="DUF6111"/>
    <property type="match status" value="1"/>
</dbReference>
<feature type="transmembrane region" description="Helical" evidence="2">
    <location>
        <begin position="42"/>
        <end position="63"/>
    </location>
</feature>
<proteinExistence type="predicted"/>
<keyword evidence="4" id="KW-1185">Reference proteome</keyword>
<gene>
    <name evidence="3" type="ORF">GIW81_14940</name>
</gene>
<name>A0A6I3KMH0_9HYPH</name>
<sequence length="88" mass="9634">MIRIVAENILLFLLPAIVYVAYVYMTREEKQGAMRVLDDAPLIWLFVAGAALVVITLVSFGSVTGGKPGQVYTPPSFKDGRIEPGHIE</sequence>
<dbReference type="EMBL" id="WMBQ01000002">
    <property type="protein sequence ID" value="MTD95633.1"/>
    <property type="molecule type" value="Genomic_DNA"/>
</dbReference>
<reference evidence="3 4" key="1">
    <citation type="submission" date="2019-11" db="EMBL/GenBank/DDBJ databases">
        <title>Identification of a novel strain.</title>
        <authorList>
            <person name="Xu Q."/>
            <person name="Wang G."/>
        </authorList>
    </citation>
    <scope>NUCLEOTIDE SEQUENCE [LARGE SCALE GENOMIC DNA]</scope>
    <source>
        <strain evidence="4">xq</strain>
    </source>
</reference>
<keyword evidence="2" id="KW-1133">Transmembrane helix</keyword>
<evidence type="ECO:0000256" key="1">
    <source>
        <dbReference type="SAM" id="MobiDB-lite"/>
    </source>
</evidence>
<dbReference type="InterPro" id="IPR046093">
    <property type="entry name" value="DUF6111"/>
</dbReference>